<protein>
    <recommendedName>
        <fullName evidence="4">Sigma-54 factor interaction domain-containing protein</fullName>
    </recommendedName>
</protein>
<dbReference type="SUPFAM" id="SSF52540">
    <property type="entry name" value="P-loop containing nucleoside triphosphate hydrolases"/>
    <property type="match status" value="1"/>
</dbReference>
<dbReference type="PROSITE" id="PS50045">
    <property type="entry name" value="SIGMA54_INTERACT_4"/>
    <property type="match status" value="1"/>
</dbReference>
<evidence type="ECO:0000256" key="3">
    <source>
        <dbReference type="SAM" id="Phobius"/>
    </source>
</evidence>
<dbReference type="AlphaFoldDB" id="A0A0B3BUD2"/>
<keyword evidence="3" id="KW-0472">Membrane</keyword>
<gene>
    <name evidence="5" type="ORF">PT85_13790</name>
</gene>
<dbReference type="SUPFAM" id="SSF46689">
    <property type="entry name" value="Homeodomain-like"/>
    <property type="match status" value="1"/>
</dbReference>
<dbReference type="Gene3D" id="3.40.50.300">
    <property type="entry name" value="P-loop containing nucleotide triphosphate hydrolases"/>
    <property type="match status" value="1"/>
</dbReference>
<sequence length="526" mass="58597">MRNREPKQRAVLISWVSVNNGAAPIITALTPSAWPKEQRFDRLYLCWRNTPGDDTSKAALKHTQQELGKVFKQCPEIIPLRWDTHAPPTDHEAVRAFAQSALSRVRDENPEALITVHLSPGTPAMHAVWLTLGSTGYIEGPLQMIQTRKKDQVEPGQSQVQVLAFELDTWLQRYRRTWPKSAGSDDAGHSIDPLQARSPALRDALTQLKRWAPLRVPVLLLGERGTGKTTLANLLRASSPFQRDDVKVWPSVVCGQFRVNPQLAQARLFGHEKGAFTGAEKLHKGLLESADGDSLFLDEIADLDRDTQRMLMAALEGRGFQRIGGTVTLLSNFRLICATNCNLARLQDEVLDPDFFDRISTFVLRAPPLRECLEDIPRFWAKTLENTVKSSGVSPDGWQRFASNPILLQNLQTNTLPGNFRDLQRVAYHLLAALAAGCEVDDVLNQSLAALPTPRASGTGLDDTAALAGQLPTDVQTRLDAHELAWYRAALQRSSNNKVKAAKLLMLPRKTFDNRLRKLTEQEIGK</sequence>
<accession>A0A0B3BUD2</accession>
<dbReference type="RefSeq" id="WP_039606964.1">
    <property type="nucleotide sequence ID" value="NZ_FMUP01000003.1"/>
</dbReference>
<keyword evidence="1" id="KW-0547">Nucleotide-binding</keyword>
<dbReference type="OrthoDB" id="6919869at2"/>
<dbReference type="Gene3D" id="1.10.10.60">
    <property type="entry name" value="Homeodomain-like"/>
    <property type="match status" value="1"/>
</dbReference>
<evidence type="ECO:0000313" key="5">
    <source>
        <dbReference type="EMBL" id="KHO64289.1"/>
    </source>
</evidence>
<dbReference type="CDD" id="cd00009">
    <property type="entry name" value="AAA"/>
    <property type="match status" value="1"/>
</dbReference>
<dbReference type="STRING" id="706570.PT85_13790"/>
<dbReference type="InterPro" id="IPR027417">
    <property type="entry name" value="P-loop_NTPase"/>
</dbReference>
<dbReference type="SMART" id="SM00382">
    <property type="entry name" value="AAA"/>
    <property type="match status" value="1"/>
</dbReference>
<dbReference type="Proteomes" id="UP000030980">
    <property type="component" value="Unassembled WGS sequence"/>
</dbReference>
<feature type="transmembrane region" description="Helical" evidence="3">
    <location>
        <begin position="12"/>
        <end position="34"/>
    </location>
</feature>
<dbReference type="GO" id="GO:0006355">
    <property type="term" value="P:regulation of DNA-templated transcription"/>
    <property type="evidence" value="ECO:0007669"/>
    <property type="project" value="InterPro"/>
</dbReference>
<dbReference type="InterPro" id="IPR009057">
    <property type="entry name" value="Homeodomain-like_sf"/>
</dbReference>
<dbReference type="Pfam" id="PF02954">
    <property type="entry name" value="HTH_8"/>
    <property type="match status" value="1"/>
</dbReference>
<keyword evidence="2" id="KW-0067">ATP-binding</keyword>
<keyword evidence="6" id="KW-1185">Reference proteome</keyword>
<dbReference type="Pfam" id="PF00158">
    <property type="entry name" value="Sigma54_activat"/>
    <property type="match status" value="1"/>
</dbReference>
<dbReference type="InterPro" id="IPR003593">
    <property type="entry name" value="AAA+_ATPase"/>
</dbReference>
<dbReference type="GO" id="GO:0005524">
    <property type="term" value="F:ATP binding"/>
    <property type="evidence" value="ECO:0007669"/>
    <property type="project" value="UniProtKB-KW"/>
</dbReference>
<evidence type="ECO:0000259" key="4">
    <source>
        <dbReference type="PROSITE" id="PS50045"/>
    </source>
</evidence>
<dbReference type="PANTHER" id="PTHR32071">
    <property type="entry name" value="TRANSCRIPTIONAL REGULATORY PROTEIN"/>
    <property type="match status" value="1"/>
</dbReference>
<evidence type="ECO:0000256" key="1">
    <source>
        <dbReference type="ARBA" id="ARBA00022741"/>
    </source>
</evidence>
<evidence type="ECO:0000313" key="6">
    <source>
        <dbReference type="Proteomes" id="UP000030980"/>
    </source>
</evidence>
<keyword evidence="3" id="KW-1133">Transmembrane helix</keyword>
<comment type="caution">
    <text evidence="5">The sequence shown here is derived from an EMBL/GenBank/DDBJ whole genome shotgun (WGS) entry which is preliminary data.</text>
</comment>
<dbReference type="InterPro" id="IPR002197">
    <property type="entry name" value="HTH_Fis"/>
</dbReference>
<dbReference type="GO" id="GO:0043565">
    <property type="term" value="F:sequence-specific DNA binding"/>
    <property type="evidence" value="ECO:0007669"/>
    <property type="project" value="InterPro"/>
</dbReference>
<proteinExistence type="predicted"/>
<feature type="domain" description="Sigma-54 factor interaction" evidence="4">
    <location>
        <begin position="194"/>
        <end position="432"/>
    </location>
</feature>
<dbReference type="EMBL" id="JTAK01000005">
    <property type="protein sequence ID" value="KHO64289.1"/>
    <property type="molecule type" value="Genomic_DNA"/>
</dbReference>
<dbReference type="InterPro" id="IPR002078">
    <property type="entry name" value="Sigma_54_int"/>
</dbReference>
<organism evidence="5 6">
    <name type="scientific">Pseudomonas flexibilis</name>
    <dbReference type="NCBI Taxonomy" id="706570"/>
    <lineage>
        <taxon>Bacteria</taxon>
        <taxon>Pseudomonadati</taxon>
        <taxon>Pseudomonadota</taxon>
        <taxon>Gammaproteobacteria</taxon>
        <taxon>Pseudomonadales</taxon>
        <taxon>Pseudomonadaceae</taxon>
        <taxon>Pseudomonas</taxon>
    </lineage>
</organism>
<name>A0A0B3BUD2_9PSED</name>
<keyword evidence="3" id="KW-0812">Transmembrane</keyword>
<reference evidence="5 6" key="1">
    <citation type="submission" date="2014-11" db="EMBL/GenBank/DDBJ databases">
        <title>Genome sequence of Pseudomonas tuomuerensis JCM 14085.</title>
        <authorList>
            <person name="Shin S.-K."/>
            <person name="Yi H."/>
        </authorList>
    </citation>
    <scope>NUCLEOTIDE SEQUENCE [LARGE SCALE GENOMIC DNA]</scope>
    <source>
        <strain evidence="5 6">JCM 14085</strain>
    </source>
</reference>
<dbReference type="Gene3D" id="1.10.8.60">
    <property type="match status" value="1"/>
</dbReference>
<evidence type="ECO:0000256" key="2">
    <source>
        <dbReference type="ARBA" id="ARBA00022840"/>
    </source>
</evidence>